<evidence type="ECO:0000313" key="10">
    <source>
        <dbReference type="Proteomes" id="UP000034711"/>
    </source>
</evidence>
<dbReference type="PANTHER" id="PTHR11895:SF151">
    <property type="entry name" value="GLUTAMYL-TRNA(GLN) AMIDOTRANSFERASE SUBUNIT A"/>
    <property type="match status" value="1"/>
</dbReference>
<feature type="active site" description="Acyl-ester intermediate" evidence="7">
    <location>
        <position position="177"/>
    </location>
</feature>
<evidence type="ECO:0000256" key="7">
    <source>
        <dbReference type="HAMAP-Rule" id="MF_00120"/>
    </source>
</evidence>
<dbReference type="NCBIfam" id="TIGR00132">
    <property type="entry name" value="gatA"/>
    <property type="match status" value="1"/>
</dbReference>
<keyword evidence="5 7" id="KW-0648">Protein biosynthesis</keyword>
<dbReference type="GO" id="GO:0030956">
    <property type="term" value="C:glutamyl-tRNA(Gln) amidotransferase complex"/>
    <property type="evidence" value="ECO:0007669"/>
    <property type="project" value="InterPro"/>
</dbReference>
<keyword evidence="4 7" id="KW-0067">ATP-binding</keyword>
<evidence type="ECO:0000259" key="8">
    <source>
        <dbReference type="Pfam" id="PF01425"/>
    </source>
</evidence>
<comment type="caution">
    <text evidence="9">The sequence shown here is derived from an EMBL/GenBank/DDBJ whole genome shotgun (WGS) entry which is preliminary data.</text>
</comment>
<gene>
    <name evidence="7" type="primary">gatA</name>
    <name evidence="9" type="ORF">UY77_C0015G0009</name>
</gene>
<comment type="subunit">
    <text evidence="7">Heterotrimer of A, B and C subunits.</text>
</comment>
<evidence type="ECO:0000256" key="3">
    <source>
        <dbReference type="ARBA" id="ARBA00022741"/>
    </source>
</evidence>
<evidence type="ECO:0000313" key="9">
    <source>
        <dbReference type="EMBL" id="KKW32724.1"/>
    </source>
</evidence>
<dbReference type="Proteomes" id="UP000034711">
    <property type="component" value="Unassembled WGS sequence"/>
</dbReference>
<keyword evidence="9" id="KW-0808">Transferase</keyword>
<dbReference type="GO" id="GO:0005524">
    <property type="term" value="F:ATP binding"/>
    <property type="evidence" value="ECO:0007669"/>
    <property type="project" value="UniProtKB-KW"/>
</dbReference>
<dbReference type="InterPro" id="IPR000120">
    <property type="entry name" value="Amidase"/>
</dbReference>
<sequence>MDTSTLTIREAAKQLAAKKISSEELVRGYLEAAKEKNEGLNALLEISDSALEAARHVDAQRTKGTKLGPLAGIPLAVKDNMLVQGWKATAGSQILESYHAVYNATVVGRLRDAGAIFLGRANMDEFAMGSSTESSHFGPTKNPWDVKRVPGGSSGGSAAAVAAGLVPYALGSDTGGSIRQPASLCGVVGLKPTYGRVSRYGLIAMASSLDQIGPITRTVEDAALVMQAIEGVDPRDATTVPFEKTVVPKEAEKSMKGLRLGIPKEYFLEGMDKKIRASVMEAIEVLKQTGASIKEISLPHTEYALAAYYINMPAEASSNLGRFDGMRYGLSATGSSLTDTYERTRGEGFGKEVQRRIMLGSYVLSAGYYDAYYRQALKVRTLISRDFEEAFKDVDAIVTPTSPSVAWKLGEKFNDPLTMYLSDIYTISMNLAGVPALSLPCGFVQNLPVGLQLIGRSFDEATLYRIGMYYQSVTDWHTKTPE</sequence>
<feature type="domain" description="Amidase" evidence="8">
    <location>
        <begin position="24"/>
        <end position="463"/>
    </location>
</feature>
<dbReference type="HAMAP" id="MF_00120">
    <property type="entry name" value="GatA"/>
    <property type="match status" value="1"/>
</dbReference>
<dbReference type="GO" id="GO:0050567">
    <property type="term" value="F:glutaminyl-tRNA synthase (glutamine-hydrolyzing) activity"/>
    <property type="evidence" value="ECO:0007669"/>
    <property type="project" value="UniProtKB-UniRule"/>
</dbReference>
<evidence type="ECO:0000256" key="6">
    <source>
        <dbReference type="ARBA" id="ARBA00047407"/>
    </source>
</evidence>
<dbReference type="Pfam" id="PF01425">
    <property type="entry name" value="Amidase"/>
    <property type="match status" value="1"/>
</dbReference>
<dbReference type="PANTHER" id="PTHR11895">
    <property type="entry name" value="TRANSAMIDASE"/>
    <property type="match status" value="1"/>
</dbReference>
<dbReference type="AlphaFoldDB" id="A0A0G2AJG3"/>
<dbReference type="Gene3D" id="3.90.1300.10">
    <property type="entry name" value="Amidase signature (AS) domain"/>
    <property type="match status" value="1"/>
</dbReference>
<keyword evidence="2 7" id="KW-0436">Ligase</keyword>
<dbReference type="InterPro" id="IPR036928">
    <property type="entry name" value="AS_sf"/>
</dbReference>
<comment type="catalytic activity">
    <reaction evidence="6 7">
        <text>L-glutamyl-tRNA(Gln) + L-glutamine + ATP + H2O = L-glutaminyl-tRNA(Gln) + L-glutamate + ADP + phosphate + H(+)</text>
        <dbReference type="Rhea" id="RHEA:17521"/>
        <dbReference type="Rhea" id="RHEA-COMP:9681"/>
        <dbReference type="Rhea" id="RHEA-COMP:9684"/>
        <dbReference type="ChEBI" id="CHEBI:15377"/>
        <dbReference type="ChEBI" id="CHEBI:15378"/>
        <dbReference type="ChEBI" id="CHEBI:29985"/>
        <dbReference type="ChEBI" id="CHEBI:30616"/>
        <dbReference type="ChEBI" id="CHEBI:43474"/>
        <dbReference type="ChEBI" id="CHEBI:58359"/>
        <dbReference type="ChEBI" id="CHEBI:78520"/>
        <dbReference type="ChEBI" id="CHEBI:78521"/>
        <dbReference type="ChEBI" id="CHEBI:456216"/>
        <dbReference type="EC" id="6.3.5.7"/>
    </reaction>
</comment>
<dbReference type="PATRIC" id="fig|1618980.3.peg.311"/>
<feature type="active site" description="Charge relay system" evidence="7">
    <location>
        <position position="78"/>
    </location>
</feature>
<keyword evidence="3 7" id="KW-0547">Nucleotide-binding</keyword>
<evidence type="ECO:0000256" key="1">
    <source>
        <dbReference type="ARBA" id="ARBA00008069"/>
    </source>
</evidence>
<protein>
    <recommendedName>
        <fullName evidence="7">Glutamyl-tRNA(Gln) amidotransferase subunit A</fullName>
        <shortName evidence="7">Glu-ADT subunit A</shortName>
        <ecNumber evidence="7">6.3.5.7</ecNumber>
    </recommendedName>
</protein>
<dbReference type="InterPro" id="IPR020556">
    <property type="entry name" value="Amidase_CS"/>
</dbReference>
<dbReference type="SUPFAM" id="SSF75304">
    <property type="entry name" value="Amidase signature (AS) enzymes"/>
    <property type="match status" value="1"/>
</dbReference>
<comment type="similarity">
    <text evidence="1 7">Belongs to the amidase family. GatA subfamily.</text>
</comment>
<dbReference type="GO" id="GO:0016740">
    <property type="term" value="F:transferase activity"/>
    <property type="evidence" value="ECO:0007669"/>
    <property type="project" value="UniProtKB-KW"/>
</dbReference>
<evidence type="ECO:0000256" key="4">
    <source>
        <dbReference type="ARBA" id="ARBA00022840"/>
    </source>
</evidence>
<dbReference type="EMBL" id="LCRI01000015">
    <property type="protein sequence ID" value="KKW32724.1"/>
    <property type="molecule type" value="Genomic_DNA"/>
</dbReference>
<dbReference type="PROSITE" id="PS00571">
    <property type="entry name" value="AMIDASES"/>
    <property type="match status" value="1"/>
</dbReference>
<evidence type="ECO:0000256" key="2">
    <source>
        <dbReference type="ARBA" id="ARBA00022598"/>
    </source>
</evidence>
<evidence type="ECO:0000256" key="5">
    <source>
        <dbReference type="ARBA" id="ARBA00022917"/>
    </source>
</evidence>
<comment type="function">
    <text evidence="7">Allows the formation of correctly charged Gln-tRNA(Gln) through the transamidation of misacylated Glu-tRNA(Gln) in organisms which lack glutaminyl-tRNA synthetase. The reaction takes place in the presence of glutamine and ATP through an activated gamma-phospho-Glu-tRNA(Gln).</text>
</comment>
<dbReference type="GO" id="GO:0006412">
    <property type="term" value="P:translation"/>
    <property type="evidence" value="ECO:0007669"/>
    <property type="project" value="UniProtKB-UniRule"/>
</dbReference>
<accession>A0A0G2AJG3</accession>
<name>A0A0G2AJG3_9BACT</name>
<organism evidence="9 10">
    <name type="scientific">Candidatus Uhrbacteria bacterium GW2011_GWA2_53_10</name>
    <dbReference type="NCBI Taxonomy" id="1618980"/>
    <lineage>
        <taxon>Bacteria</taxon>
        <taxon>Candidatus Uhriibacteriota</taxon>
    </lineage>
</organism>
<feature type="active site" description="Charge relay system" evidence="7">
    <location>
        <position position="153"/>
    </location>
</feature>
<dbReference type="InterPro" id="IPR004412">
    <property type="entry name" value="GatA"/>
</dbReference>
<reference evidence="9 10" key="1">
    <citation type="journal article" date="2015" name="Nature">
        <title>rRNA introns, odd ribosomes, and small enigmatic genomes across a large radiation of phyla.</title>
        <authorList>
            <person name="Brown C.T."/>
            <person name="Hug L.A."/>
            <person name="Thomas B.C."/>
            <person name="Sharon I."/>
            <person name="Castelle C.J."/>
            <person name="Singh A."/>
            <person name="Wilkins M.J."/>
            <person name="Williams K.H."/>
            <person name="Banfield J.F."/>
        </authorList>
    </citation>
    <scope>NUCLEOTIDE SEQUENCE [LARGE SCALE GENOMIC DNA]</scope>
</reference>
<dbReference type="InterPro" id="IPR023631">
    <property type="entry name" value="Amidase_dom"/>
</dbReference>
<dbReference type="EC" id="6.3.5.7" evidence="7"/>
<proteinExistence type="inferred from homology"/>